<keyword evidence="5" id="KW-0378">Hydrolase</keyword>
<dbReference type="InterPro" id="IPR032466">
    <property type="entry name" value="Metal_Hydrolase"/>
</dbReference>
<dbReference type="Proteomes" id="UP001501195">
    <property type="component" value="Unassembled WGS sequence"/>
</dbReference>
<dbReference type="Gene3D" id="3.20.20.140">
    <property type="entry name" value="Metal-dependent hydrolases"/>
    <property type="match status" value="1"/>
</dbReference>
<reference evidence="9" key="1">
    <citation type="journal article" date="2019" name="Int. J. Syst. Evol. Microbiol.">
        <title>The Global Catalogue of Microorganisms (GCM) 10K type strain sequencing project: providing services to taxonomists for standard genome sequencing and annotation.</title>
        <authorList>
            <consortium name="The Broad Institute Genomics Platform"/>
            <consortium name="The Broad Institute Genome Sequencing Center for Infectious Disease"/>
            <person name="Wu L."/>
            <person name="Ma J."/>
        </authorList>
    </citation>
    <scope>NUCLEOTIDE SEQUENCE [LARGE SCALE GENOMIC DNA]</scope>
    <source>
        <strain evidence="9">JCM 18126</strain>
    </source>
</reference>
<evidence type="ECO:0000256" key="4">
    <source>
        <dbReference type="ARBA" id="ARBA00022723"/>
    </source>
</evidence>
<evidence type="ECO:0000256" key="2">
    <source>
        <dbReference type="ARBA" id="ARBA00006676"/>
    </source>
</evidence>
<proteinExistence type="inferred from homology"/>
<keyword evidence="4" id="KW-0479">Metal-binding</keyword>
<dbReference type="InterPro" id="IPR001365">
    <property type="entry name" value="A_deaminase_dom"/>
</dbReference>
<gene>
    <name evidence="8" type="ORF">GCM10023225_26160</name>
</gene>
<evidence type="ECO:0000256" key="1">
    <source>
        <dbReference type="ARBA" id="ARBA00001947"/>
    </source>
</evidence>
<dbReference type="PANTHER" id="PTHR11409:SF43">
    <property type="entry name" value="ADENOSINE DEAMINASE"/>
    <property type="match status" value="1"/>
</dbReference>
<evidence type="ECO:0000256" key="5">
    <source>
        <dbReference type="ARBA" id="ARBA00022801"/>
    </source>
</evidence>
<dbReference type="Pfam" id="PF00962">
    <property type="entry name" value="A_deaminase"/>
    <property type="match status" value="1"/>
</dbReference>
<dbReference type="NCBIfam" id="TIGR01430">
    <property type="entry name" value="aden_deam"/>
    <property type="match status" value="1"/>
</dbReference>
<dbReference type="RefSeq" id="WP_345713056.1">
    <property type="nucleotide sequence ID" value="NZ_BAABIL010000425.1"/>
</dbReference>
<accession>A0ABP9I3N4</accession>
<dbReference type="EMBL" id="BAABIL010000425">
    <property type="protein sequence ID" value="GAA4986700.1"/>
    <property type="molecule type" value="Genomic_DNA"/>
</dbReference>
<name>A0ABP9I3N4_9ACTN</name>
<evidence type="ECO:0000313" key="9">
    <source>
        <dbReference type="Proteomes" id="UP001501195"/>
    </source>
</evidence>
<dbReference type="EC" id="3.5.4.4" evidence="3"/>
<evidence type="ECO:0000259" key="7">
    <source>
        <dbReference type="Pfam" id="PF00962"/>
    </source>
</evidence>
<comment type="caution">
    <text evidence="8">The sequence shown here is derived from an EMBL/GenBank/DDBJ whole genome shotgun (WGS) entry which is preliminary data.</text>
</comment>
<dbReference type="PANTHER" id="PTHR11409">
    <property type="entry name" value="ADENOSINE DEAMINASE"/>
    <property type="match status" value="1"/>
</dbReference>
<sequence>MAPAAPAAPSAAVLEQIRALPKVSLHDHLDGGLRPATIVEIASATGHRLPTTDPEELREWFRTAADSGSLELYLETFAHTTAVMQDAESLARVAEETVLDLAADGVVWGELRYAPEQHLQRGLGLDQVVLAVEEGFRRGERLAAEQGHEVRVGTLVTAMRHADRGVEIAELALRHRDAGVVGFDIAGAEAGFPPARHREAFELLHRAEFPVTIHAGEAAGVDSVREAVQVCAAQRIGHGVRIVEDVEVLGGTDERGRPAARLGRTAAWLRDWRIPLELCPTSNVQTGAASSVAEHPVTLLKDLGFRVTVNPDNRLVSGTTLSREFALLVEQAGWSVADVERAGVSAAKSAFLPHEQRVALVERVLAGAGAGQGAPRHAV</sequence>
<evidence type="ECO:0000256" key="6">
    <source>
        <dbReference type="ARBA" id="ARBA00022833"/>
    </source>
</evidence>
<evidence type="ECO:0000256" key="3">
    <source>
        <dbReference type="ARBA" id="ARBA00012784"/>
    </source>
</evidence>
<keyword evidence="6" id="KW-0862">Zinc</keyword>
<evidence type="ECO:0000313" key="8">
    <source>
        <dbReference type="EMBL" id="GAA4986700.1"/>
    </source>
</evidence>
<dbReference type="InterPro" id="IPR006330">
    <property type="entry name" value="Ado/ade_deaminase"/>
</dbReference>
<dbReference type="NCBIfam" id="NF006847">
    <property type="entry name" value="PRK09358.1-2"/>
    <property type="match status" value="1"/>
</dbReference>
<dbReference type="SUPFAM" id="SSF51556">
    <property type="entry name" value="Metallo-dependent hydrolases"/>
    <property type="match status" value="1"/>
</dbReference>
<feature type="domain" description="Adenosine deaminase" evidence="7">
    <location>
        <begin position="21"/>
        <end position="364"/>
    </location>
</feature>
<comment type="similarity">
    <text evidence="2">Belongs to the metallo-dependent hydrolases superfamily. Adenosine and AMP deaminases family.</text>
</comment>
<keyword evidence="9" id="KW-1185">Reference proteome</keyword>
<comment type="cofactor">
    <cofactor evidence="1">
        <name>Zn(2+)</name>
        <dbReference type="ChEBI" id="CHEBI:29105"/>
    </cofactor>
</comment>
<organism evidence="8 9">
    <name type="scientific">Kineococcus glutinatus</name>
    <dbReference type="NCBI Taxonomy" id="1070872"/>
    <lineage>
        <taxon>Bacteria</taxon>
        <taxon>Bacillati</taxon>
        <taxon>Actinomycetota</taxon>
        <taxon>Actinomycetes</taxon>
        <taxon>Kineosporiales</taxon>
        <taxon>Kineosporiaceae</taxon>
        <taxon>Kineococcus</taxon>
    </lineage>
</organism>
<protein>
    <recommendedName>
        <fullName evidence="3">adenosine deaminase</fullName>
        <ecNumber evidence="3">3.5.4.4</ecNumber>
    </recommendedName>
</protein>